<accession>A0A2S2CM25</accession>
<dbReference type="KEGG" id="azz:DEW08_04740"/>
<dbReference type="Proteomes" id="UP000245629">
    <property type="component" value="Chromosome 1"/>
</dbReference>
<reference evidence="3" key="1">
    <citation type="submission" date="2018-05" db="EMBL/GenBank/DDBJ databases">
        <title>Azospirillum thermophila sp. nov., a novel isolated from hot spring.</title>
        <authorList>
            <person name="Zhao Z."/>
        </authorList>
    </citation>
    <scope>NUCLEOTIDE SEQUENCE [LARGE SCALE GENOMIC DNA]</scope>
    <source>
        <strain evidence="3">CFH 70021</strain>
    </source>
</reference>
<evidence type="ECO:0000256" key="1">
    <source>
        <dbReference type="SAM" id="MobiDB-lite"/>
    </source>
</evidence>
<evidence type="ECO:0000313" key="3">
    <source>
        <dbReference type="Proteomes" id="UP000245629"/>
    </source>
</evidence>
<protein>
    <submittedName>
        <fullName evidence="2">Uncharacterized protein</fullName>
    </submittedName>
</protein>
<dbReference type="OrthoDB" id="7306796at2"/>
<keyword evidence="3" id="KW-1185">Reference proteome</keyword>
<name>A0A2S2CM25_9PROT</name>
<proteinExistence type="predicted"/>
<dbReference type="RefSeq" id="WP_109324887.1">
    <property type="nucleotide sequence ID" value="NZ_CP029352.1"/>
</dbReference>
<dbReference type="AlphaFoldDB" id="A0A2S2CM25"/>
<feature type="region of interest" description="Disordered" evidence="1">
    <location>
        <begin position="1"/>
        <end position="20"/>
    </location>
</feature>
<evidence type="ECO:0000313" key="2">
    <source>
        <dbReference type="EMBL" id="AWK85565.1"/>
    </source>
</evidence>
<dbReference type="EMBL" id="CP029352">
    <property type="protein sequence ID" value="AWK85565.1"/>
    <property type="molecule type" value="Genomic_DNA"/>
</dbReference>
<gene>
    <name evidence="2" type="ORF">DEW08_04740</name>
</gene>
<organism evidence="2 3">
    <name type="scientific">Azospirillum thermophilum</name>
    <dbReference type="NCBI Taxonomy" id="2202148"/>
    <lineage>
        <taxon>Bacteria</taxon>
        <taxon>Pseudomonadati</taxon>
        <taxon>Pseudomonadota</taxon>
        <taxon>Alphaproteobacteria</taxon>
        <taxon>Rhodospirillales</taxon>
        <taxon>Azospirillaceae</taxon>
        <taxon>Azospirillum</taxon>
    </lineage>
</organism>
<sequence>MTKQHEQSPEHKRAHDLAEKALDEVAGGDVRKAREMIEEAKQIDPKIGEEMAREVAEDRAKAEKFGKDG</sequence>